<name>Q3JCK5_NITOC</name>
<dbReference type="GO" id="GO:0003677">
    <property type="term" value="F:DNA binding"/>
    <property type="evidence" value="ECO:0007669"/>
    <property type="project" value="UniProtKB-KW"/>
</dbReference>
<protein>
    <submittedName>
        <fullName evidence="3">Integrase DNA protein</fullName>
    </submittedName>
</protein>
<dbReference type="Proteomes" id="UP000006838">
    <property type="component" value="Chromosome"/>
</dbReference>
<dbReference type="EMBL" id="CP000127">
    <property type="protein sequence ID" value="ABA57441.1"/>
    <property type="molecule type" value="Genomic_DNA"/>
</dbReference>
<evidence type="ECO:0000313" key="4">
    <source>
        <dbReference type="Proteomes" id="UP000006838"/>
    </source>
</evidence>
<dbReference type="InterPro" id="IPR053876">
    <property type="entry name" value="Phage_int_M"/>
</dbReference>
<dbReference type="InParanoid" id="Q3JCK5"/>
<evidence type="ECO:0000259" key="2">
    <source>
        <dbReference type="Pfam" id="PF22022"/>
    </source>
</evidence>
<sequence>MIGAIRVNAITTEDILKILSPIWTTKTETAKRVQGRMENILD</sequence>
<dbReference type="HOGENOM" id="CLU_3254717_0_0_6"/>
<dbReference type="AlphaFoldDB" id="Q3JCK5"/>
<evidence type="ECO:0000256" key="1">
    <source>
        <dbReference type="ARBA" id="ARBA00023125"/>
    </source>
</evidence>
<dbReference type="Pfam" id="PF22022">
    <property type="entry name" value="Phage_int_M"/>
    <property type="match status" value="1"/>
</dbReference>
<keyword evidence="4" id="KW-1185">Reference proteome</keyword>
<dbReference type="KEGG" id="noc:Noc_0929"/>
<dbReference type="InterPro" id="IPR010998">
    <property type="entry name" value="Integrase_recombinase_N"/>
</dbReference>
<keyword evidence="1" id="KW-0238">DNA-binding</keyword>
<reference evidence="4" key="1">
    <citation type="journal article" date="2006" name="Appl. Environ. Microbiol.">
        <title>Complete genome sequence of the marine, chemolithoautotrophic, ammonia-oxidizing bacterium Nitrosococcus oceani ATCC 19707.</title>
        <authorList>
            <person name="Klotz M.G."/>
            <person name="Arp D.J."/>
            <person name="Chain P.S.G."/>
            <person name="El-Sheikh A.F."/>
            <person name="Hauser L.J."/>
            <person name="Hommes N.G."/>
            <person name="Larimer F.W."/>
            <person name="Malfatti S.A."/>
            <person name="Norton J.M."/>
            <person name="Poret-Peterson A.T."/>
            <person name="Vergez L.M."/>
            <person name="Ward B.B."/>
        </authorList>
    </citation>
    <scope>NUCLEOTIDE SEQUENCE [LARGE SCALE GENOMIC DNA]</scope>
    <source>
        <strain evidence="4">ATCC 19707 / BCRC 17464 / NCIMB 11848 / C-107</strain>
    </source>
</reference>
<gene>
    <name evidence="3" type="ordered locus">Noc_0929</name>
</gene>
<evidence type="ECO:0000313" key="3">
    <source>
        <dbReference type="EMBL" id="ABA57441.1"/>
    </source>
</evidence>
<dbReference type="Gene3D" id="1.10.150.130">
    <property type="match status" value="1"/>
</dbReference>
<accession>Q3JCK5</accession>
<feature type="domain" description="Phage integrase central" evidence="2">
    <location>
        <begin position="2"/>
        <end position="42"/>
    </location>
</feature>
<proteinExistence type="predicted"/>
<organism evidence="3 4">
    <name type="scientific">Nitrosococcus oceani (strain ATCC 19707 / BCRC 17464 / JCM 30415 / NCIMB 11848 / C-107)</name>
    <dbReference type="NCBI Taxonomy" id="323261"/>
    <lineage>
        <taxon>Bacteria</taxon>
        <taxon>Pseudomonadati</taxon>
        <taxon>Pseudomonadota</taxon>
        <taxon>Gammaproteobacteria</taxon>
        <taxon>Chromatiales</taxon>
        <taxon>Chromatiaceae</taxon>
        <taxon>Nitrosococcus</taxon>
    </lineage>
</organism>